<comment type="caution">
    <text evidence="4">Lacks conserved residue(s) required for the propagation of feature annotation.</text>
</comment>
<sequence length="681" mass="76045">VLEGKMTMVNSSPERMNLSFSGCGFLCIYHAGVAAAIKEYAPHLTQNKISGASAGAIVAAGLMTNICISQATSTILRVVTQARSRALGPLHPAFNLLAVCREQLEAMLPADAYKTCTGRLQISLTRWRDNKNVVVTEYNSNEELMDAIMCSCFIPIYCGMVPPKYRGEAYIDGGFTDNQPSYDDHTVTVSPFSGESDICPPDWDSASFFGISFSRTSIRFTTRNLFRLTACLMPPSTEDCSKMCLQGFEDALRFLTKNAMAPCIRCLTIQTNVDEELGEVYIPQEERQFSPNGPRPRKRTTTMSKKRIESECDTCCESEHMYNTAVSDVFPSLLTKTFDEAFAAEESYFKYLLSFRVFRFARTALGLGKLPWDMLIILTKNMTSWMSAVVAPQWLRVKLQSLIDFILMEIEYQKLRYSGFSCLLPVPDISIRLRREPEIELSEDARRELEVIRESDRRRKVKVEVAAVSSASNDWIWLDDVANEDSLEHVIDYSNSHDAMYEFHYLDENHQLRSFELFNVADPRRHECHSHLHANNSNSRIVTAVPEEFEQSEQDAGCSRNSEEADSGLSGVEGQTDSGRRDACCSPVRHFPSSSRVTSRGKSQGRRHVGSGGTPTSSRKSYSVSRSGATATGCGDGDVRSTSSDSEGDGADRLFVPARRQRTSSMEYDGEPEPSDTDIPV</sequence>
<accession>A0A7I4YDG1</accession>
<dbReference type="Pfam" id="PF01734">
    <property type="entry name" value="Patatin"/>
    <property type="match status" value="1"/>
</dbReference>
<feature type="compositionally biased region" description="Polar residues" evidence="5">
    <location>
        <begin position="592"/>
        <end position="602"/>
    </location>
</feature>
<dbReference type="PANTHER" id="PTHR12406:SF41">
    <property type="entry name" value="BRUMMER, ISOFORM B-RELATED"/>
    <property type="match status" value="1"/>
</dbReference>
<evidence type="ECO:0000256" key="4">
    <source>
        <dbReference type="PROSITE-ProRule" id="PRU01161"/>
    </source>
</evidence>
<dbReference type="PROSITE" id="PS51635">
    <property type="entry name" value="PNPLA"/>
    <property type="match status" value="1"/>
</dbReference>
<evidence type="ECO:0000259" key="6">
    <source>
        <dbReference type="PROSITE" id="PS51635"/>
    </source>
</evidence>
<dbReference type="SUPFAM" id="SSF52151">
    <property type="entry name" value="FabD/lysophospholipase-like"/>
    <property type="match status" value="1"/>
</dbReference>
<dbReference type="EC" id="3.1.1.3" evidence="1"/>
<dbReference type="InterPro" id="IPR002641">
    <property type="entry name" value="PNPLA_dom"/>
</dbReference>
<dbReference type="AlphaFoldDB" id="A0A7I4YDG1"/>
<dbReference type="OMA" id="ACCSPVR"/>
<proteinExistence type="predicted"/>
<keyword evidence="4" id="KW-0442">Lipid degradation</keyword>
<dbReference type="WBParaSite" id="HCON_00085760-00001">
    <property type="protein sequence ID" value="HCON_00085760-00001"/>
    <property type="gene ID" value="HCON_00085760"/>
</dbReference>
<feature type="short sequence motif" description="GXSXG" evidence="4">
    <location>
        <begin position="51"/>
        <end position="55"/>
    </location>
</feature>
<evidence type="ECO:0000313" key="7">
    <source>
        <dbReference type="Proteomes" id="UP000025227"/>
    </source>
</evidence>
<dbReference type="GO" id="GO:0055088">
    <property type="term" value="P:lipid homeostasis"/>
    <property type="evidence" value="ECO:0007669"/>
    <property type="project" value="TreeGrafter"/>
</dbReference>
<evidence type="ECO:0000256" key="3">
    <source>
        <dbReference type="ARBA" id="ARBA00023098"/>
    </source>
</evidence>
<dbReference type="OrthoDB" id="197155at2759"/>
<dbReference type="GO" id="GO:0019433">
    <property type="term" value="P:triglyceride catabolic process"/>
    <property type="evidence" value="ECO:0007669"/>
    <property type="project" value="TreeGrafter"/>
</dbReference>
<dbReference type="Proteomes" id="UP000025227">
    <property type="component" value="Unplaced"/>
</dbReference>
<dbReference type="FunFam" id="3.40.1090.10:FF:000003">
    <property type="entry name" value="Patatin-like phospholipase domain-containing protein 2"/>
    <property type="match status" value="1"/>
</dbReference>
<keyword evidence="3 4" id="KW-0443">Lipid metabolism</keyword>
<dbReference type="GO" id="GO:0004806">
    <property type="term" value="F:triacylglycerol lipase activity"/>
    <property type="evidence" value="ECO:0007669"/>
    <property type="project" value="UniProtKB-EC"/>
</dbReference>
<keyword evidence="2 4" id="KW-0378">Hydrolase</keyword>
<feature type="active site" description="Nucleophile" evidence="4">
    <location>
        <position position="53"/>
    </location>
</feature>
<feature type="region of interest" description="Disordered" evidence="5">
    <location>
        <begin position="548"/>
        <end position="681"/>
    </location>
</feature>
<dbReference type="Gene3D" id="3.40.1090.10">
    <property type="entry name" value="Cytosolic phospholipase A2 catalytic domain"/>
    <property type="match status" value="1"/>
</dbReference>
<feature type="short sequence motif" description="DGA/G" evidence="4">
    <location>
        <begin position="172"/>
        <end position="174"/>
    </location>
</feature>
<feature type="domain" description="PNPLA" evidence="6">
    <location>
        <begin position="18"/>
        <end position="185"/>
    </location>
</feature>
<feature type="active site" description="Proton acceptor" evidence="4">
    <location>
        <position position="172"/>
    </location>
</feature>
<evidence type="ECO:0000256" key="2">
    <source>
        <dbReference type="ARBA" id="ARBA00022801"/>
    </source>
</evidence>
<dbReference type="PANTHER" id="PTHR12406">
    <property type="entry name" value="CALCIUM-INDEPENDENT PHOSPHOLIPASE A2 IPLA2 -RELATED"/>
    <property type="match status" value="1"/>
</dbReference>
<dbReference type="GO" id="GO:0016020">
    <property type="term" value="C:membrane"/>
    <property type="evidence" value="ECO:0007669"/>
    <property type="project" value="TreeGrafter"/>
</dbReference>
<protein>
    <recommendedName>
        <fullName evidence="1">triacylglycerol lipase</fullName>
        <ecNumber evidence="1">3.1.1.3</ecNumber>
    </recommendedName>
</protein>
<reference evidence="8" key="1">
    <citation type="submission" date="2020-12" db="UniProtKB">
        <authorList>
            <consortium name="WormBaseParasite"/>
        </authorList>
    </citation>
    <scope>IDENTIFICATION</scope>
    <source>
        <strain evidence="8">MHco3</strain>
    </source>
</reference>
<feature type="compositionally biased region" description="Low complexity" evidence="5">
    <location>
        <begin position="617"/>
        <end position="627"/>
    </location>
</feature>
<dbReference type="InterPro" id="IPR016035">
    <property type="entry name" value="Acyl_Trfase/lysoPLipase"/>
</dbReference>
<evidence type="ECO:0000313" key="8">
    <source>
        <dbReference type="WBParaSite" id="HCON_00085760-00001"/>
    </source>
</evidence>
<dbReference type="GO" id="GO:0005811">
    <property type="term" value="C:lipid droplet"/>
    <property type="evidence" value="ECO:0007669"/>
    <property type="project" value="TreeGrafter"/>
</dbReference>
<evidence type="ECO:0000256" key="5">
    <source>
        <dbReference type="SAM" id="MobiDB-lite"/>
    </source>
</evidence>
<name>A0A7I4YDG1_HAECO</name>
<dbReference type="InterPro" id="IPR033562">
    <property type="entry name" value="PLPL"/>
</dbReference>
<dbReference type="GO" id="GO:0005737">
    <property type="term" value="C:cytoplasm"/>
    <property type="evidence" value="ECO:0007669"/>
    <property type="project" value="TreeGrafter"/>
</dbReference>
<evidence type="ECO:0000256" key="1">
    <source>
        <dbReference type="ARBA" id="ARBA00013279"/>
    </source>
</evidence>
<organism evidence="7 8">
    <name type="scientific">Haemonchus contortus</name>
    <name type="common">Barber pole worm</name>
    <dbReference type="NCBI Taxonomy" id="6289"/>
    <lineage>
        <taxon>Eukaryota</taxon>
        <taxon>Metazoa</taxon>
        <taxon>Ecdysozoa</taxon>
        <taxon>Nematoda</taxon>
        <taxon>Chromadorea</taxon>
        <taxon>Rhabditida</taxon>
        <taxon>Rhabditina</taxon>
        <taxon>Rhabditomorpha</taxon>
        <taxon>Strongyloidea</taxon>
        <taxon>Trichostrongylidae</taxon>
        <taxon>Haemonchus</taxon>
    </lineage>
</organism>
<keyword evidence="7" id="KW-1185">Reference proteome</keyword>
<dbReference type="CDD" id="cd07204">
    <property type="entry name" value="Pat_PNPLA_like"/>
    <property type="match status" value="1"/>
</dbReference>
<feature type="compositionally biased region" description="Acidic residues" evidence="5">
    <location>
        <begin position="668"/>
        <end position="681"/>
    </location>
</feature>